<dbReference type="InterPro" id="IPR006764">
    <property type="entry name" value="SAM_dep_MeTrfase_SAV2177_type"/>
</dbReference>
<gene>
    <name evidence="1" type="ORF">Aco03nite_053950</name>
</gene>
<dbReference type="SUPFAM" id="SSF53335">
    <property type="entry name" value="S-adenosyl-L-methionine-dependent methyltransferases"/>
    <property type="match status" value="1"/>
</dbReference>
<evidence type="ECO:0000313" key="2">
    <source>
        <dbReference type="Proteomes" id="UP000612282"/>
    </source>
</evidence>
<keyword evidence="2" id="KW-1185">Reference proteome</keyword>
<dbReference type="Pfam" id="PF04672">
    <property type="entry name" value="Methyltransf_19"/>
    <property type="match status" value="1"/>
</dbReference>
<reference evidence="1 2" key="1">
    <citation type="submission" date="2021-01" db="EMBL/GenBank/DDBJ databases">
        <title>Whole genome shotgun sequence of Actinoplanes couchii NBRC 106145.</title>
        <authorList>
            <person name="Komaki H."/>
            <person name="Tamura T."/>
        </authorList>
    </citation>
    <scope>NUCLEOTIDE SEQUENCE [LARGE SCALE GENOMIC DNA]</scope>
    <source>
        <strain evidence="1 2">NBRC 106145</strain>
    </source>
</reference>
<accession>A0ABQ3XEQ4</accession>
<proteinExistence type="predicted"/>
<evidence type="ECO:0000313" key="1">
    <source>
        <dbReference type="EMBL" id="GID56991.1"/>
    </source>
</evidence>
<name>A0ABQ3XEQ4_9ACTN</name>
<sequence length="260" mass="28091">MDTSVPHSARIYDYLLGGKDNFEADRAAAGHITKGSPNLPVSMRANRLFMARMAGRVARVHGIRQFLDIGTGLPTAPNLHEVVQKVDPAARVVYIDNDPIVLVHARALLTSTPQGRAAYLDADLADADTIMRSPEVHDTLDLKQPVLVSLIAMLHFVVDDDRVHAVIRRLMGPLAPGSMLAISTLTADSAPAEVARGVAGYRAQGIPARARTRGQVEALFDGLELLDPGVCPVHRWHPEPDQPGPDDDKVFVYGGVAVKR</sequence>
<dbReference type="Gene3D" id="3.40.50.150">
    <property type="entry name" value="Vaccinia Virus protein VP39"/>
    <property type="match status" value="1"/>
</dbReference>
<protein>
    <recommendedName>
        <fullName evidence="3">Methyltransferase</fullName>
    </recommendedName>
</protein>
<dbReference type="InterPro" id="IPR029063">
    <property type="entry name" value="SAM-dependent_MTases_sf"/>
</dbReference>
<organism evidence="1 2">
    <name type="scientific">Actinoplanes couchii</name>
    <dbReference type="NCBI Taxonomy" id="403638"/>
    <lineage>
        <taxon>Bacteria</taxon>
        <taxon>Bacillati</taxon>
        <taxon>Actinomycetota</taxon>
        <taxon>Actinomycetes</taxon>
        <taxon>Micromonosporales</taxon>
        <taxon>Micromonosporaceae</taxon>
        <taxon>Actinoplanes</taxon>
    </lineage>
</organism>
<comment type="caution">
    <text evidence="1">The sequence shown here is derived from an EMBL/GenBank/DDBJ whole genome shotgun (WGS) entry which is preliminary data.</text>
</comment>
<evidence type="ECO:0008006" key="3">
    <source>
        <dbReference type="Google" id="ProtNLM"/>
    </source>
</evidence>
<dbReference type="PIRSF" id="PIRSF017393">
    <property type="entry name" value="MTase_SAV2177"/>
    <property type="match status" value="1"/>
</dbReference>
<dbReference type="Proteomes" id="UP000612282">
    <property type="component" value="Unassembled WGS sequence"/>
</dbReference>
<dbReference type="EMBL" id="BOMG01000064">
    <property type="protein sequence ID" value="GID56991.1"/>
    <property type="molecule type" value="Genomic_DNA"/>
</dbReference>